<sequence>MVSSGGKGEEGALGSPLACPPLEWRAQGQSVVLLLSPAQHEWTPPPPGHSQPRGVSYVYLSLNPFNSGMHFYYEFRV</sequence>
<evidence type="ECO:0000313" key="1">
    <source>
        <dbReference type="EMBL" id="MPC32292.1"/>
    </source>
</evidence>
<dbReference type="Proteomes" id="UP000324222">
    <property type="component" value="Unassembled WGS sequence"/>
</dbReference>
<dbReference type="AlphaFoldDB" id="A0A5B7EDT0"/>
<organism evidence="1 2">
    <name type="scientific">Portunus trituberculatus</name>
    <name type="common">Swimming crab</name>
    <name type="synonym">Neptunus trituberculatus</name>
    <dbReference type="NCBI Taxonomy" id="210409"/>
    <lineage>
        <taxon>Eukaryota</taxon>
        <taxon>Metazoa</taxon>
        <taxon>Ecdysozoa</taxon>
        <taxon>Arthropoda</taxon>
        <taxon>Crustacea</taxon>
        <taxon>Multicrustacea</taxon>
        <taxon>Malacostraca</taxon>
        <taxon>Eumalacostraca</taxon>
        <taxon>Eucarida</taxon>
        <taxon>Decapoda</taxon>
        <taxon>Pleocyemata</taxon>
        <taxon>Brachyura</taxon>
        <taxon>Eubrachyura</taxon>
        <taxon>Portunoidea</taxon>
        <taxon>Portunidae</taxon>
        <taxon>Portuninae</taxon>
        <taxon>Portunus</taxon>
    </lineage>
</organism>
<proteinExistence type="predicted"/>
<comment type="caution">
    <text evidence="1">The sequence shown here is derived from an EMBL/GenBank/DDBJ whole genome shotgun (WGS) entry which is preliminary data.</text>
</comment>
<name>A0A5B7EDT0_PORTR</name>
<gene>
    <name evidence="1" type="ORF">E2C01_025602</name>
</gene>
<accession>A0A5B7EDT0</accession>
<reference evidence="1 2" key="1">
    <citation type="submission" date="2019-05" db="EMBL/GenBank/DDBJ databases">
        <title>Another draft genome of Portunus trituberculatus and its Hox gene families provides insights of decapod evolution.</title>
        <authorList>
            <person name="Jeong J.-H."/>
            <person name="Song I."/>
            <person name="Kim S."/>
            <person name="Choi T."/>
            <person name="Kim D."/>
            <person name="Ryu S."/>
            <person name="Kim W."/>
        </authorList>
    </citation>
    <scope>NUCLEOTIDE SEQUENCE [LARGE SCALE GENOMIC DNA]</scope>
    <source>
        <tissue evidence="1">Muscle</tissue>
    </source>
</reference>
<keyword evidence="2" id="KW-1185">Reference proteome</keyword>
<dbReference type="EMBL" id="VSRR010002601">
    <property type="protein sequence ID" value="MPC32292.1"/>
    <property type="molecule type" value="Genomic_DNA"/>
</dbReference>
<evidence type="ECO:0000313" key="2">
    <source>
        <dbReference type="Proteomes" id="UP000324222"/>
    </source>
</evidence>
<protein>
    <submittedName>
        <fullName evidence="1">Uncharacterized protein</fullName>
    </submittedName>
</protein>